<comment type="caution">
    <text evidence="4">The sequence shown here is derived from an EMBL/GenBank/DDBJ whole genome shotgun (WGS) entry which is preliminary data.</text>
</comment>
<keyword evidence="2" id="KW-0328">Glycosyltransferase</keyword>
<dbReference type="EMBL" id="JBBWWQ010000002">
    <property type="protein sequence ID" value="KAK8954533.1"/>
    <property type="molecule type" value="Genomic_DNA"/>
</dbReference>
<dbReference type="SUPFAM" id="SSF53756">
    <property type="entry name" value="UDP-Glycosyltransferase/glycogen phosphorylase"/>
    <property type="match status" value="1"/>
</dbReference>
<evidence type="ECO:0000256" key="3">
    <source>
        <dbReference type="ARBA" id="ARBA00022679"/>
    </source>
</evidence>
<dbReference type="PANTHER" id="PTHR11926:SF1494">
    <property type="entry name" value="FLAVONOL 3-O-GLUCOSYLTRANSFERASE UGT76E12-RELATED"/>
    <property type="match status" value="1"/>
</dbReference>
<keyword evidence="3" id="KW-0808">Transferase</keyword>
<name>A0AAP0GE82_9ASPA</name>
<protein>
    <submittedName>
        <fullName evidence="4">Anthocyanidin 3-O-glucosyltransferase 2</fullName>
    </submittedName>
</protein>
<evidence type="ECO:0000256" key="2">
    <source>
        <dbReference type="ARBA" id="ARBA00022676"/>
    </source>
</evidence>
<sequence>MDLQMLQFYGGYLDESSSTSSSMPPMKPHVLFFTDPLGINAVQLHSLARDLASAIPEAAFTFLGDQETLLSLRHATPNIKLISFDHCIPNAEFSAGFFERFLAEGTQIYNRMLRVAALMEGRPVTCVISDAFMWIAESVPDVKMPLWIACYFGFSLAMLAYALTDRFLCIYGDDEDNAAVSQESLSILPIFKKMRVCDLPDDILFGHHRAFHLKNIRKILTTAEIVIFPCLPIFLDEATFRYAGIKCGLPIYPHSLLSPISLSCYEEECLQWLNNCLALSVVYIFFDVSSTSTLPLAELIEVAHGLEDSNVHFLWSIKEEHRSCLPEGFIDRTRHIGMLVSWTPHQSVLTHPSVALFVGLSGWKEVFQCFQAGVPMLLRSFNGEGSMIARAVQEIWGAGKKFDSRIQRWWLRRAIEAILWGDKGNQMRLRARELGIRIMGSTFADGSFSNNFHHLVKVIRKEETI</sequence>
<gene>
    <name evidence="4" type="primary">UFGT</name>
    <name evidence="4" type="ORF">KSP39_PZI001842</name>
</gene>
<comment type="similarity">
    <text evidence="1">Belongs to the UDP-glycosyltransferase family.</text>
</comment>
<evidence type="ECO:0000313" key="5">
    <source>
        <dbReference type="Proteomes" id="UP001418222"/>
    </source>
</evidence>
<evidence type="ECO:0000313" key="4">
    <source>
        <dbReference type="EMBL" id="KAK8954533.1"/>
    </source>
</evidence>
<keyword evidence="5" id="KW-1185">Reference proteome</keyword>
<dbReference type="InterPro" id="IPR002213">
    <property type="entry name" value="UDP_glucos_trans"/>
</dbReference>
<reference evidence="4 5" key="1">
    <citation type="journal article" date="2022" name="Nat. Plants">
        <title>Genomes of leafy and leafless Platanthera orchids illuminate the evolution of mycoheterotrophy.</title>
        <authorList>
            <person name="Li M.H."/>
            <person name="Liu K.W."/>
            <person name="Li Z."/>
            <person name="Lu H.C."/>
            <person name="Ye Q.L."/>
            <person name="Zhang D."/>
            <person name="Wang J.Y."/>
            <person name="Li Y.F."/>
            <person name="Zhong Z.M."/>
            <person name="Liu X."/>
            <person name="Yu X."/>
            <person name="Liu D.K."/>
            <person name="Tu X.D."/>
            <person name="Liu B."/>
            <person name="Hao Y."/>
            <person name="Liao X.Y."/>
            <person name="Jiang Y.T."/>
            <person name="Sun W.H."/>
            <person name="Chen J."/>
            <person name="Chen Y.Q."/>
            <person name="Ai Y."/>
            <person name="Zhai J.W."/>
            <person name="Wu S.S."/>
            <person name="Zhou Z."/>
            <person name="Hsiao Y.Y."/>
            <person name="Wu W.L."/>
            <person name="Chen Y.Y."/>
            <person name="Lin Y.F."/>
            <person name="Hsu J.L."/>
            <person name="Li C.Y."/>
            <person name="Wang Z.W."/>
            <person name="Zhao X."/>
            <person name="Zhong W.Y."/>
            <person name="Ma X.K."/>
            <person name="Ma L."/>
            <person name="Huang J."/>
            <person name="Chen G.Z."/>
            <person name="Huang M.Z."/>
            <person name="Huang L."/>
            <person name="Peng D.H."/>
            <person name="Luo Y.B."/>
            <person name="Zou S.Q."/>
            <person name="Chen S.P."/>
            <person name="Lan S."/>
            <person name="Tsai W.C."/>
            <person name="Van de Peer Y."/>
            <person name="Liu Z.J."/>
        </authorList>
    </citation>
    <scope>NUCLEOTIDE SEQUENCE [LARGE SCALE GENOMIC DNA]</scope>
    <source>
        <strain evidence="4">Lor287</strain>
    </source>
</reference>
<evidence type="ECO:0000256" key="1">
    <source>
        <dbReference type="ARBA" id="ARBA00009995"/>
    </source>
</evidence>
<dbReference type="PANTHER" id="PTHR11926">
    <property type="entry name" value="GLUCOSYL/GLUCURONOSYL TRANSFERASES"/>
    <property type="match status" value="1"/>
</dbReference>
<dbReference type="GO" id="GO:0080043">
    <property type="term" value="F:quercetin 3-O-glucosyltransferase activity"/>
    <property type="evidence" value="ECO:0007669"/>
    <property type="project" value="TreeGrafter"/>
</dbReference>
<organism evidence="4 5">
    <name type="scientific">Platanthera zijinensis</name>
    <dbReference type="NCBI Taxonomy" id="2320716"/>
    <lineage>
        <taxon>Eukaryota</taxon>
        <taxon>Viridiplantae</taxon>
        <taxon>Streptophyta</taxon>
        <taxon>Embryophyta</taxon>
        <taxon>Tracheophyta</taxon>
        <taxon>Spermatophyta</taxon>
        <taxon>Magnoliopsida</taxon>
        <taxon>Liliopsida</taxon>
        <taxon>Asparagales</taxon>
        <taxon>Orchidaceae</taxon>
        <taxon>Orchidoideae</taxon>
        <taxon>Orchideae</taxon>
        <taxon>Orchidinae</taxon>
        <taxon>Platanthera</taxon>
    </lineage>
</organism>
<dbReference type="Pfam" id="PF00201">
    <property type="entry name" value="UDPGT"/>
    <property type="match status" value="1"/>
</dbReference>
<dbReference type="GO" id="GO:0080044">
    <property type="term" value="F:quercetin 7-O-glucosyltransferase activity"/>
    <property type="evidence" value="ECO:0007669"/>
    <property type="project" value="TreeGrafter"/>
</dbReference>
<dbReference type="Gene3D" id="3.40.50.2000">
    <property type="entry name" value="Glycogen Phosphorylase B"/>
    <property type="match status" value="2"/>
</dbReference>
<proteinExistence type="inferred from homology"/>
<dbReference type="AlphaFoldDB" id="A0AAP0GE82"/>
<accession>A0AAP0GE82</accession>
<dbReference type="Proteomes" id="UP001418222">
    <property type="component" value="Unassembled WGS sequence"/>
</dbReference>